<feature type="transmembrane region" description="Helical" evidence="13">
    <location>
        <begin position="151"/>
        <end position="174"/>
    </location>
</feature>
<keyword evidence="10 13" id="KW-0472">Membrane</keyword>
<evidence type="ECO:0000256" key="4">
    <source>
        <dbReference type="ARBA" id="ARBA00022448"/>
    </source>
</evidence>
<dbReference type="InterPro" id="IPR006136">
    <property type="entry name" value="FlhB"/>
</dbReference>
<evidence type="ECO:0000256" key="8">
    <source>
        <dbReference type="ARBA" id="ARBA00022927"/>
    </source>
</evidence>
<dbReference type="Gene3D" id="6.10.250.2080">
    <property type="match status" value="1"/>
</dbReference>
<comment type="caution">
    <text evidence="15">The sequence shown here is derived from an EMBL/GenBank/DDBJ whole genome shotgun (WGS) entry which is preliminary data.</text>
</comment>
<evidence type="ECO:0000256" key="11">
    <source>
        <dbReference type="ARBA" id="ARBA00023225"/>
    </source>
</evidence>
<evidence type="ECO:0000256" key="6">
    <source>
        <dbReference type="ARBA" id="ARBA00022692"/>
    </source>
</evidence>
<feature type="compositionally biased region" description="Basic and acidic residues" evidence="14">
    <location>
        <begin position="7"/>
        <end position="24"/>
    </location>
</feature>
<keyword evidence="6 13" id="KW-0812">Transmembrane</keyword>
<feature type="transmembrane region" description="Helical" evidence="13">
    <location>
        <begin position="194"/>
        <end position="215"/>
    </location>
</feature>
<evidence type="ECO:0000313" key="16">
    <source>
        <dbReference type="Proteomes" id="UP001431449"/>
    </source>
</evidence>
<keyword evidence="8 13" id="KW-0653">Protein transport</keyword>
<comment type="function">
    <text evidence="12 13">Required for formation of the rod structure in the basal body of the flagellar apparatus. Together with FliI and FliH, may constitute the export apparatus of flagellin.</text>
</comment>
<evidence type="ECO:0000256" key="9">
    <source>
        <dbReference type="ARBA" id="ARBA00022989"/>
    </source>
</evidence>
<evidence type="ECO:0000256" key="7">
    <source>
        <dbReference type="ARBA" id="ARBA00022795"/>
    </source>
</evidence>
<evidence type="ECO:0000313" key="15">
    <source>
        <dbReference type="EMBL" id="MCK7595138.1"/>
    </source>
</evidence>
<feature type="transmembrane region" description="Helical" evidence="13">
    <location>
        <begin position="86"/>
        <end position="112"/>
    </location>
</feature>
<evidence type="ECO:0000256" key="2">
    <source>
        <dbReference type="ARBA" id="ARBA00010690"/>
    </source>
</evidence>
<sequence>MAEGNDGQEKTEQPTEKRLRESREQGQVPRSKELATAVVFGSGVLVLMGLGGDIGKRVAAWLADALSRVGTRVGDPRLLPTHFFDLLGSLLLIATPIAIAALVASLLAPALLGGFNWSNKALVPDFSKMDPMKGLKRIYGREGFAEFVRSLLRVAVIGGFGTYAIVGIAPGLLTLMHKPLETSVVEGFSMALKILIAMAIGLFLIALFDAPYQLWSNRQKLLMSRQELRDEMKESEGSPEVKGKIRRLQQEMAQRRMMEDVPQADAILVNPTHYAVALRYEAPKMRAPVVVAKGVDLVAQTIRTVGERHRVPIISSPALARSLYRQVQIGREIPVDLYAAVAQVLTYVHQLRHWRRYGGRYPDKPSIEVPDQPER</sequence>
<evidence type="ECO:0000256" key="14">
    <source>
        <dbReference type="SAM" id="MobiDB-lite"/>
    </source>
</evidence>
<dbReference type="InterPro" id="IPR029025">
    <property type="entry name" value="T3SS_substrate_exporter_C"/>
</dbReference>
<feature type="region of interest" description="Disordered" evidence="14">
    <location>
        <begin position="1"/>
        <end position="30"/>
    </location>
</feature>
<keyword evidence="7 13" id="KW-1005">Bacterial flagellum biogenesis</keyword>
<name>A0ABT0GL24_9GAMM</name>
<keyword evidence="15" id="KW-0282">Flagellum</keyword>
<evidence type="ECO:0000256" key="10">
    <source>
        <dbReference type="ARBA" id="ARBA00023136"/>
    </source>
</evidence>
<evidence type="ECO:0000256" key="12">
    <source>
        <dbReference type="ARBA" id="ARBA00025078"/>
    </source>
</evidence>
<dbReference type="EMBL" id="JALNMH010000014">
    <property type="protein sequence ID" value="MCK7595138.1"/>
    <property type="molecule type" value="Genomic_DNA"/>
</dbReference>
<dbReference type="PANTHER" id="PTHR30531:SF12">
    <property type="entry name" value="FLAGELLAR BIOSYNTHETIC PROTEIN FLHB"/>
    <property type="match status" value="1"/>
</dbReference>
<keyword evidence="9 13" id="KW-1133">Transmembrane helix</keyword>
<proteinExistence type="inferred from homology"/>
<dbReference type="InterPro" id="IPR006135">
    <property type="entry name" value="T3SS_substrate_exporter"/>
</dbReference>
<dbReference type="SUPFAM" id="SSF160544">
    <property type="entry name" value="EscU C-terminal domain-like"/>
    <property type="match status" value="1"/>
</dbReference>
<keyword evidence="5 13" id="KW-1003">Cell membrane</keyword>
<comment type="similarity">
    <text evidence="2 13">Belongs to the type III secretion exporter family.</text>
</comment>
<protein>
    <recommendedName>
        <fullName evidence="3 13">Flagellar biosynthetic protein FlhB</fullName>
    </recommendedName>
</protein>
<keyword evidence="4 13" id="KW-0813">Transport</keyword>
<keyword evidence="15" id="KW-0966">Cell projection</keyword>
<organism evidence="15 16">
    <name type="scientific">Pseudomarimonas salicorniae</name>
    <dbReference type="NCBI Taxonomy" id="2933270"/>
    <lineage>
        <taxon>Bacteria</taxon>
        <taxon>Pseudomonadati</taxon>
        <taxon>Pseudomonadota</taxon>
        <taxon>Gammaproteobacteria</taxon>
        <taxon>Lysobacterales</taxon>
        <taxon>Lysobacteraceae</taxon>
        <taxon>Pseudomarimonas</taxon>
    </lineage>
</organism>
<dbReference type="Gene3D" id="3.40.1690.10">
    <property type="entry name" value="secretion proteins EscU"/>
    <property type="match status" value="1"/>
</dbReference>
<dbReference type="NCBIfam" id="TIGR00328">
    <property type="entry name" value="flhB"/>
    <property type="match status" value="1"/>
</dbReference>
<accession>A0ABT0GL24</accession>
<evidence type="ECO:0000256" key="1">
    <source>
        <dbReference type="ARBA" id="ARBA00004651"/>
    </source>
</evidence>
<dbReference type="Proteomes" id="UP001431449">
    <property type="component" value="Unassembled WGS sequence"/>
</dbReference>
<comment type="subcellular location">
    <subcellularLocation>
        <location evidence="1">Cell membrane</location>
        <topology evidence="1">Multi-pass membrane protein</topology>
    </subcellularLocation>
</comment>
<evidence type="ECO:0000256" key="5">
    <source>
        <dbReference type="ARBA" id="ARBA00022475"/>
    </source>
</evidence>
<keyword evidence="11 13" id="KW-1006">Bacterial flagellum protein export</keyword>
<dbReference type="PANTHER" id="PTHR30531">
    <property type="entry name" value="FLAGELLAR BIOSYNTHETIC PROTEIN FLHB"/>
    <property type="match status" value="1"/>
</dbReference>
<keyword evidence="16" id="KW-1185">Reference proteome</keyword>
<feature type="transmembrane region" description="Helical" evidence="13">
    <location>
        <begin position="34"/>
        <end position="52"/>
    </location>
</feature>
<dbReference type="Pfam" id="PF01312">
    <property type="entry name" value="Bac_export_2"/>
    <property type="match status" value="1"/>
</dbReference>
<dbReference type="PRINTS" id="PR00950">
    <property type="entry name" value="TYPE3IMSPROT"/>
</dbReference>
<dbReference type="RefSeq" id="WP_248210903.1">
    <property type="nucleotide sequence ID" value="NZ_JALNMH010000014.1"/>
</dbReference>
<keyword evidence="15" id="KW-0969">Cilium</keyword>
<evidence type="ECO:0000256" key="3">
    <source>
        <dbReference type="ARBA" id="ARBA00021622"/>
    </source>
</evidence>
<reference evidence="15" key="1">
    <citation type="submission" date="2022-04" db="EMBL/GenBank/DDBJ databases">
        <title>Lysobacter sp. CAU 1642 isolated from sea sand.</title>
        <authorList>
            <person name="Kim W."/>
        </authorList>
    </citation>
    <scope>NUCLEOTIDE SEQUENCE</scope>
    <source>
        <strain evidence="15">CAU 1642</strain>
    </source>
</reference>
<gene>
    <name evidence="13 15" type="primary">flhB</name>
    <name evidence="15" type="ORF">M0G41_15835</name>
</gene>
<evidence type="ECO:0000256" key="13">
    <source>
        <dbReference type="RuleBase" id="RU364091"/>
    </source>
</evidence>